<keyword evidence="2" id="KW-0441">Lipid A biosynthesis</keyword>
<dbReference type="PANTHER" id="PTHR43378">
    <property type="entry name" value="UDP-3-O-ACYLGLUCOSAMINE N-ACYLTRANSFERASE"/>
    <property type="match status" value="1"/>
</dbReference>
<keyword evidence="5 6" id="KW-0012">Acyltransferase</keyword>
<protein>
    <submittedName>
        <fullName evidence="6">UDP-3-O-(3-hydroxymyristoyl)glucosamine N-acyltransferase</fullName>
        <ecNumber evidence="6">2.3.1.191</ecNumber>
    </submittedName>
</protein>
<dbReference type="Pfam" id="PF14602">
    <property type="entry name" value="Hexapep_2"/>
    <property type="match status" value="1"/>
</dbReference>
<reference evidence="7" key="1">
    <citation type="journal article" date="2019" name="Int. J. Syst. Evol. Microbiol.">
        <title>The Global Catalogue of Microorganisms (GCM) 10K type strain sequencing project: providing services to taxonomists for standard genome sequencing and annotation.</title>
        <authorList>
            <consortium name="The Broad Institute Genomics Platform"/>
            <consortium name="The Broad Institute Genome Sequencing Center for Infectious Disease"/>
            <person name="Wu L."/>
            <person name="Ma J."/>
        </authorList>
    </citation>
    <scope>NUCLEOTIDE SEQUENCE [LARGE SCALE GENOMIC DNA]</scope>
    <source>
        <strain evidence="7">CCUG 62981</strain>
    </source>
</reference>
<dbReference type="NCBIfam" id="NF002060">
    <property type="entry name" value="PRK00892.1"/>
    <property type="match status" value="1"/>
</dbReference>
<dbReference type="Pfam" id="PF00132">
    <property type="entry name" value="Hexapep"/>
    <property type="match status" value="2"/>
</dbReference>
<dbReference type="EC" id="2.3.1.191" evidence="6"/>
<evidence type="ECO:0000256" key="3">
    <source>
        <dbReference type="ARBA" id="ARBA00022679"/>
    </source>
</evidence>
<accession>A0ABV9N8Z7</accession>
<sequence length="351" mass="35369">MAVDFRFYHRVGELNAKDIAGELDAELAGNPVCSAVDVASASAPSPGALVFVESTKALEAIASHPCVIIASAEALKGQSFHPGSALITVKHPKAAFAVMAPRVIAPRGNDSSSAIHPSAVIGQGAVISPGVYVGAGASIGENCHIGPNAVIGTGVEIGDGTHVGACAVIGFAVIGRNCRIGPGSVIGEAGFGLVPGPQGLLELPHFGRVVIGGDVRIGANCTIDRGMFGDTVLGDGVKLDNLCHIAHNVQVGAHTLMAAFAGVSGSVNIGRGAQFGGRVGVVDHVTIGDGVRLAANASPAGDVPAGETWAGQPAQPIRSWLRELAVLKRLAAPKRRTVDAGRAAGQDKDDE</sequence>
<dbReference type="GO" id="GO:0103118">
    <property type="term" value="F:UDP-3-O-[(3R)-3-hydroxyacyl]-glucosamine N-acyltransferase activity"/>
    <property type="evidence" value="ECO:0007669"/>
    <property type="project" value="UniProtKB-EC"/>
</dbReference>
<evidence type="ECO:0000313" key="6">
    <source>
        <dbReference type="EMBL" id="MFC4723716.1"/>
    </source>
</evidence>
<dbReference type="CDD" id="cd03352">
    <property type="entry name" value="LbH_LpxD"/>
    <property type="match status" value="1"/>
</dbReference>
<comment type="caution">
    <text evidence="6">The sequence shown here is derived from an EMBL/GenBank/DDBJ whole genome shotgun (WGS) entry which is preliminary data.</text>
</comment>
<dbReference type="InterPro" id="IPR011004">
    <property type="entry name" value="Trimer_LpxA-like_sf"/>
</dbReference>
<dbReference type="EMBL" id="JBHSGQ010000001">
    <property type="protein sequence ID" value="MFC4723716.1"/>
    <property type="molecule type" value="Genomic_DNA"/>
</dbReference>
<keyword evidence="3 6" id="KW-0808">Transferase</keyword>
<dbReference type="InterPro" id="IPR007691">
    <property type="entry name" value="LpxD"/>
</dbReference>
<evidence type="ECO:0000256" key="2">
    <source>
        <dbReference type="ARBA" id="ARBA00022556"/>
    </source>
</evidence>
<evidence type="ECO:0000256" key="4">
    <source>
        <dbReference type="ARBA" id="ARBA00023098"/>
    </source>
</evidence>
<proteinExistence type="predicted"/>
<dbReference type="SUPFAM" id="SSF51161">
    <property type="entry name" value="Trimeric LpxA-like enzymes"/>
    <property type="match status" value="1"/>
</dbReference>
<dbReference type="NCBIfam" id="TIGR01853">
    <property type="entry name" value="lipid_A_lpxD"/>
    <property type="match status" value="1"/>
</dbReference>
<dbReference type="RefSeq" id="WP_371394387.1">
    <property type="nucleotide sequence ID" value="NZ_CP163421.1"/>
</dbReference>
<organism evidence="6 7">
    <name type="scientific">Glycocaulis abyssi</name>
    <dbReference type="NCBI Taxonomy" id="1433403"/>
    <lineage>
        <taxon>Bacteria</taxon>
        <taxon>Pseudomonadati</taxon>
        <taxon>Pseudomonadota</taxon>
        <taxon>Alphaproteobacteria</taxon>
        <taxon>Maricaulales</taxon>
        <taxon>Maricaulaceae</taxon>
        <taxon>Glycocaulis</taxon>
    </lineage>
</organism>
<dbReference type="Gene3D" id="2.160.10.10">
    <property type="entry name" value="Hexapeptide repeat proteins"/>
    <property type="match status" value="1"/>
</dbReference>
<keyword evidence="7" id="KW-1185">Reference proteome</keyword>
<evidence type="ECO:0000313" key="7">
    <source>
        <dbReference type="Proteomes" id="UP001596024"/>
    </source>
</evidence>
<keyword evidence="4" id="KW-0443">Lipid metabolism</keyword>
<dbReference type="InterPro" id="IPR001451">
    <property type="entry name" value="Hexapep"/>
</dbReference>
<keyword evidence="1" id="KW-0444">Lipid biosynthesis</keyword>
<gene>
    <name evidence="6" type="primary">lpxD</name>
    <name evidence="6" type="ORF">ACFPB0_00290</name>
</gene>
<dbReference type="Proteomes" id="UP001596024">
    <property type="component" value="Unassembled WGS sequence"/>
</dbReference>
<dbReference type="Gene3D" id="3.40.1390.10">
    <property type="entry name" value="MurE/MurF, N-terminal domain"/>
    <property type="match status" value="1"/>
</dbReference>
<dbReference type="PANTHER" id="PTHR43378:SF2">
    <property type="entry name" value="UDP-3-O-ACYLGLUCOSAMINE N-ACYLTRANSFERASE 1, MITOCHONDRIAL-RELATED"/>
    <property type="match status" value="1"/>
</dbReference>
<name>A0ABV9N8Z7_9PROT</name>
<evidence type="ECO:0000256" key="5">
    <source>
        <dbReference type="ARBA" id="ARBA00023315"/>
    </source>
</evidence>
<evidence type="ECO:0000256" key="1">
    <source>
        <dbReference type="ARBA" id="ARBA00022516"/>
    </source>
</evidence>